<sequence>MGNISDLPPASPAAAEAPFPLTDVDKWVLSQTDDEYQCHTWDDLRTLIGTNNLSVLKRKPSDLRRYIQWTAETRAEYGSITDYLIAARLPKAWGSPPFSPVSPTPFEYPSDYRVLVNDWPYGFAPGITHIVVWSRTPIATDSGVGDMTPESRKATTDFIQRYFVDSFGPGGEDKVLWFKNWVALQSVRALEHIHVLVRDVDPKLLQQWTREREWHVAPQQ</sequence>
<protein>
    <recommendedName>
        <fullName evidence="3">N-acetylglucosamine-induced protein 1</fullName>
    </recommendedName>
</protein>
<accession>A0AAE1C8G5</accession>
<dbReference type="GO" id="GO:0006044">
    <property type="term" value="P:N-acetylglucosamine metabolic process"/>
    <property type="evidence" value="ECO:0007669"/>
    <property type="project" value="TreeGrafter"/>
</dbReference>
<keyword evidence="2" id="KW-1185">Reference proteome</keyword>
<name>A0AAE1C8G5_9PEZI</name>
<comment type="caution">
    <text evidence="1">The sequence shown here is derived from an EMBL/GenBank/DDBJ whole genome shotgun (WGS) entry which is preliminary data.</text>
</comment>
<dbReference type="PANTHER" id="PTHR35020:SF2">
    <property type="entry name" value="N-ACETYLGLUCOSAMINE-INDUCED PROTEIN 1"/>
    <property type="match status" value="1"/>
</dbReference>
<dbReference type="EMBL" id="JAULSO010000005">
    <property type="protein sequence ID" value="KAK3682725.1"/>
    <property type="molecule type" value="Genomic_DNA"/>
</dbReference>
<reference evidence="1" key="2">
    <citation type="submission" date="2023-06" db="EMBL/GenBank/DDBJ databases">
        <authorList>
            <consortium name="Lawrence Berkeley National Laboratory"/>
            <person name="Haridas S."/>
            <person name="Hensen N."/>
            <person name="Bonometti L."/>
            <person name="Westerberg I."/>
            <person name="Brannstrom I.O."/>
            <person name="Guillou S."/>
            <person name="Cros-Aarteil S."/>
            <person name="Calhoun S."/>
            <person name="Kuo A."/>
            <person name="Mondo S."/>
            <person name="Pangilinan J."/>
            <person name="Riley R."/>
            <person name="Labutti K."/>
            <person name="Andreopoulos B."/>
            <person name="Lipzen A."/>
            <person name="Chen C."/>
            <person name="Yanf M."/>
            <person name="Daum C."/>
            <person name="Ng V."/>
            <person name="Clum A."/>
            <person name="Steindorff A."/>
            <person name="Ohm R."/>
            <person name="Martin F."/>
            <person name="Silar P."/>
            <person name="Natvig D."/>
            <person name="Lalanne C."/>
            <person name="Gautier V."/>
            <person name="Ament-Velasquez S.L."/>
            <person name="Kruys A."/>
            <person name="Hutchinson M.I."/>
            <person name="Powell A.J."/>
            <person name="Barry K."/>
            <person name="Miller A.N."/>
            <person name="Grigoriev I.V."/>
            <person name="Debuchy R."/>
            <person name="Gladieux P."/>
            <person name="Thoren M.H."/>
            <person name="Johannesson H."/>
        </authorList>
    </citation>
    <scope>NUCLEOTIDE SEQUENCE</scope>
    <source>
        <strain evidence="1">CBS 314.62</strain>
    </source>
</reference>
<dbReference type="AlphaFoldDB" id="A0AAE1C8G5"/>
<dbReference type="PANTHER" id="PTHR35020">
    <property type="entry name" value="N-ACETYLGLUCOSAMINE-INDUCED PROTEIN 1"/>
    <property type="match status" value="1"/>
</dbReference>
<reference evidence="1" key="1">
    <citation type="journal article" date="2023" name="Mol. Phylogenet. Evol.">
        <title>Genome-scale phylogeny and comparative genomics of the fungal order Sordariales.</title>
        <authorList>
            <person name="Hensen N."/>
            <person name="Bonometti L."/>
            <person name="Westerberg I."/>
            <person name="Brannstrom I.O."/>
            <person name="Guillou S."/>
            <person name="Cros-Aarteil S."/>
            <person name="Calhoun S."/>
            <person name="Haridas S."/>
            <person name="Kuo A."/>
            <person name="Mondo S."/>
            <person name="Pangilinan J."/>
            <person name="Riley R."/>
            <person name="LaButti K."/>
            <person name="Andreopoulos B."/>
            <person name="Lipzen A."/>
            <person name="Chen C."/>
            <person name="Yan M."/>
            <person name="Daum C."/>
            <person name="Ng V."/>
            <person name="Clum A."/>
            <person name="Steindorff A."/>
            <person name="Ohm R.A."/>
            <person name="Martin F."/>
            <person name="Silar P."/>
            <person name="Natvig D.O."/>
            <person name="Lalanne C."/>
            <person name="Gautier V."/>
            <person name="Ament-Velasquez S.L."/>
            <person name="Kruys A."/>
            <person name="Hutchinson M.I."/>
            <person name="Powell A.J."/>
            <person name="Barry K."/>
            <person name="Miller A.N."/>
            <person name="Grigoriev I.V."/>
            <person name="Debuchy R."/>
            <person name="Gladieux P."/>
            <person name="Hiltunen Thoren M."/>
            <person name="Johannesson H."/>
        </authorList>
    </citation>
    <scope>NUCLEOTIDE SEQUENCE</scope>
    <source>
        <strain evidence="1">CBS 314.62</strain>
    </source>
</reference>
<evidence type="ECO:0008006" key="3">
    <source>
        <dbReference type="Google" id="ProtNLM"/>
    </source>
</evidence>
<proteinExistence type="predicted"/>
<dbReference type="Proteomes" id="UP001270362">
    <property type="component" value="Unassembled WGS sequence"/>
</dbReference>
<dbReference type="InterPro" id="IPR022036">
    <property type="entry name" value="DUF3605"/>
</dbReference>
<evidence type="ECO:0000313" key="2">
    <source>
        <dbReference type="Proteomes" id="UP001270362"/>
    </source>
</evidence>
<dbReference type="Pfam" id="PF12239">
    <property type="entry name" value="DUF3605"/>
    <property type="match status" value="1"/>
</dbReference>
<gene>
    <name evidence="1" type="ORF">B0T22DRAFT_484754</name>
</gene>
<evidence type="ECO:0000313" key="1">
    <source>
        <dbReference type="EMBL" id="KAK3682725.1"/>
    </source>
</evidence>
<organism evidence="1 2">
    <name type="scientific">Podospora appendiculata</name>
    <dbReference type="NCBI Taxonomy" id="314037"/>
    <lineage>
        <taxon>Eukaryota</taxon>
        <taxon>Fungi</taxon>
        <taxon>Dikarya</taxon>
        <taxon>Ascomycota</taxon>
        <taxon>Pezizomycotina</taxon>
        <taxon>Sordariomycetes</taxon>
        <taxon>Sordariomycetidae</taxon>
        <taxon>Sordariales</taxon>
        <taxon>Podosporaceae</taxon>
        <taxon>Podospora</taxon>
    </lineage>
</organism>
<dbReference type="GO" id="GO:0005737">
    <property type="term" value="C:cytoplasm"/>
    <property type="evidence" value="ECO:0007669"/>
    <property type="project" value="TreeGrafter"/>
</dbReference>